<dbReference type="AlphaFoldDB" id="A0AAV5W3X1"/>
<evidence type="ECO:0000256" key="1">
    <source>
        <dbReference type="SAM" id="Phobius"/>
    </source>
</evidence>
<dbReference type="EMBL" id="BTSY01000005">
    <property type="protein sequence ID" value="GMT26866.1"/>
    <property type="molecule type" value="Genomic_DNA"/>
</dbReference>
<comment type="caution">
    <text evidence="2">The sequence shown here is derived from an EMBL/GenBank/DDBJ whole genome shotgun (WGS) entry which is preliminary data.</text>
</comment>
<evidence type="ECO:0000313" key="2">
    <source>
        <dbReference type="EMBL" id="GMT26866.1"/>
    </source>
</evidence>
<keyword evidence="1" id="KW-0472">Membrane</keyword>
<evidence type="ECO:0000313" key="3">
    <source>
        <dbReference type="Proteomes" id="UP001432322"/>
    </source>
</evidence>
<dbReference type="Proteomes" id="UP001432322">
    <property type="component" value="Unassembled WGS sequence"/>
</dbReference>
<feature type="transmembrane region" description="Helical" evidence="1">
    <location>
        <begin position="20"/>
        <end position="40"/>
    </location>
</feature>
<reference evidence="2" key="1">
    <citation type="submission" date="2023-10" db="EMBL/GenBank/DDBJ databases">
        <title>Genome assembly of Pristionchus species.</title>
        <authorList>
            <person name="Yoshida K."/>
            <person name="Sommer R.J."/>
        </authorList>
    </citation>
    <scope>NUCLEOTIDE SEQUENCE</scope>
    <source>
        <strain evidence="2">RS5133</strain>
    </source>
</reference>
<organism evidence="2 3">
    <name type="scientific">Pristionchus fissidentatus</name>
    <dbReference type="NCBI Taxonomy" id="1538716"/>
    <lineage>
        <taxon>Eukaryota</taxon>
        <taxon>Metazoa</taxon>
        <taxon>Ecdysozoa</taxon>
        <taxon>Nematoda</taxon>
        <taxon>Chromadorea</taxon>
        <taxon>Rhabditida</taxon>
        <taxon>Rhabditina</taxon>
        <taxon>Diplogasteromorpha</taxon>
        <taxon>Diplogasteroidea</taxon>
        <taxon>Neodiplogasteridae</taxon>
        <taxon>Pristionchus</taxon>
    </lineage>
</organism>
<keyword evidence="1" id="KW-1133">Transmembrane helix</keyword>
<keyword evidence="1" id="KW-0812">Transmembrane</keyword>
<accession>A0AAV5W3X1</accession>
<feature type="non-terminal residue" evidence="2">
    <location>
        <position position="1"/>
    </location>
</feature>
<name>A0AAV5W3X1_9BILA</name>
<sequence>DSKSLSSFSLFWRLLNPLLRFRFLGGCSLKFDFLLCFLLLGIFDSDVLLLLLSFFLVLLPSIYHRFVRYQILASLLRLRLFPFLLLHLLHP</sequence>
<gene>
    <name evidence="2" type="ORF">PFISCL1PPCAC_18163</name>
</gene>
<protein>
    <submittedName>
        <fullName evidence="2">Uncharacterized protein</fullName>
    </submittedName>
</protein>
<keyword evidence="3" id="KW-1185">Reference proteome</keyword>
<feature type="non-terminal residue" evidence="2">
    <location>
        <position position="91"/>
    </location>
</feature>
<proteinExistence type="predicted"/>
<feature type="transmembrane region" description="Helical" evidence="1">
    <location>
        <begin position="47"/>
        <end position="63"/>
    </location>
</feature>